<dbReference type="InterPro" id="IPR046768">
    <property type="entry name" value="ExoX-like_C"/>
</dbReference>
<evidence type="ECO:0000313" key="2">
    <source>
        <dbReference type="EMBL" id="GHH98619.1"/>
    </source>
</evidence>
<comment type="caution">
    <text evidence="2">The sequence shown here is derived from an EMBL/GenBank/DDBJ whole genome shotgun (WGS) entry which is preliminary data.</text>
</comment>
<gene>
    <name evidence="2" type="ORF">AM1BK_21620</name>
</gene>
<name>A0ABQ3N222_9BACI</name>
<dbReference type="RefSeq" id="WP_191272654.1">
    <property type="nucleotide sequence ID" value="NZ_BNDS01000008.1"/>
</dbReference>
<proteinExistence type="predicted"/>
<protein>
    <recommendedName>
        <fullName evidence="1">Exodeoxyribonuclease X-like C-terminal domain-containing protein</fullName>
    </recommendedName>
</protein>
<reference evidence="2 3" key="1">
    <citation type="journal article" date="2022" name="Int. J. Syst. Evol. Microbiol.">
        <title>Neobacillus kokaensis sp. nov., isolated from soil.</title>
        <authorList>
            <person name="Yuki K."/>
            <person name="Matsubara H."/>
            <person name="Yamaguchi S."/>
        </authorList>
    </citation>
    <scope>NUCLEOTIDE SEQUENCE [LARGE SCALE GENOMIC DNA]</scope>
    <source>
        <strain evidence="2 3">LOB 377</strain>
    </source>
</reference>
<sequence length="61" mass="7329">MDFSFGRYKGKLVSWVVIEDQDYISWLIRQKMNQLQEYDFAIEIIKRFDGIPFSNVSDYGQ</sequence>
<dbReference type="EMBL" id="BNDS01000008">
    <property type="protein sequence ID" value="GHH98619.1"/>
    <property type="molecule type" value="Genomic_DNA"/>
</dbReference>
<evidence type="ECO:0000313" key="3">
    <source>
        <dbReference type="Proteomes" id="UP000637074"/>
    </source>
</evidence>
<feature type="domain" description="Exodeoxyribonuclease X-like C-terminal" evidence="1">
    <location>
        <begin position="3"/>
        <end position="30"/>
    </location>
</feature>
<accession>A0ABQ3N222</accession>
<organism evidence="2 3">
    <name type="scientific">Neobacillus kokaensis</name>
    <dbReference type="NCBI Taxonomy" id="2759023"/>
    <lineage>
        <taxon>Bacteria</taxon>
        <taxon>Bacillati</taxon>
        <taxon>Bacillota</taxon>
        <taxon>Bacilli</taxon>
        <taxon>Bacillales</taxon>
        <taxon>Bacillaceae</taxon>
        <taxon>Neobacillus</taxon>
    </lineage>
</organism>
<evidence type="ECO:0000259" key="1">
    <source>
        <dbReference type="Pfam" id="PF20600"/>
    </source>
</evidence>
<dbReference type="Pfam" id="PF20600">
    <property type="entry name" value="ExoX-like_C"/>
    <property type="match status" value="1"/>
</dbReference>
<keyword evidence="3" id="KW-1185">Reference proteome</keyword>
<dbReference type="Proteomes" id="UP000637074">
    <property type="component" value="Unassembled WGS sequence"/>
</dbReference>